<evidence type="ECO:0000313" key="2">
    <source>
        <dbReference type="EMBL" id="TDD10402.1"/>
    </source>
</evidence>
<reference evidence="2 3" key="1">
    <citation type="submission" date="2019-03" db="EMBL/GenBank/DDBJ databases">
        <title>Draft genome sequences of novel Actinobacteria.</title>
        <authorList>
            <person name="Sahin N."/>
            <person name="Ay H."/>
            <person name="Saygin H."/>
        </authorList>
    </citation>
    <scope>NUCLEOTIDE SEQUENCE [LARGE SCALE GENOMIC DNA]</scope>
    <source>
        <strain evidence="2 3">KC310</strain>
    </source>
</reference>
<keyword evidence="1" id="KW-1133">Transmembrane helix</keyword>
<dbReference type="AlphaFoldDB" id="A0A4R4VWJ4"/>
<organism evidence="2 3">
    <name type="scientific">Nonomuraea deserti</name>
    <dbReference type="NCBI Taxonomy" id="1848322"/>
    <lineage>
        <taxon>Bacteria</taxon>
        <taxon>Bacillati</taxon>
        <taxon>Actinomycetota</taxon>
        <taxon>Actinomycetes</taxon>
        <taxon>Streptosporangiales</taxon>
        <taxon>Streptosporangiaceae</taxon>
        <taxon>Nonomuraea</taxon>
    </lineage>
</organism>
<keyword evidence="1" id="KW-0812">Transmembrane</keyword>
<comment type="caution">
    <text evidence="2">The sequence shown here is derived from an EMBL/GenBank/DDBJ whole genome shotgun (WGS) entry which is preliminary data.</text>
</comment>
<keyword evidence="3" id="KW-1185">Reference proteome</keyword>
<sequence>MTEQAWAGGLALLGVPPLPDLDVVDRHIADLDAAAAHHRKLAAESRRAHRLAGANSGPAADAVDDHVTGRDGIALTAGDLADRLSSVAGTLRVTRETLVWVGGLLAGLAALAVAAVAYAPHLLPRLRSIAARLSARLREITARLGALMRGMSTTLTNRRVDKVAGRFHDAWRAPRKLPDGTYEPRVKTTTDPAWIKKHDTDQVDIANTRYRDLPADWKRENQESARIGVQLVDEARASGVDVRSERFMEEASSVVHDKWLVRNRDWATEEQRRPYELLSHAEKEKDRDVVRMVLGI</sequence>
<keyword evidence="1" id="KW-0472">Membrane</keyword>
<dbReference type="EMBL" id="SMKO01000012">
    <property type="protein sequence ID" value="TDD10402.1"/>
    <property type="molecule type" value="Genomic_DNA"/>
</dbReference>
<feature type="transmembrane region" description="Helical" evidence="1">
    <location>
        <begin position="98"/>
        <end position="119"/>
    </location>
</feature>
<evidence type="ECO:0000313" key="3">
    <source>
        <dbReference type="Proteomes" id="UP000295258"/>
    </source>
</evidence>
<name>A0A4R4VWJ4_9ACTN</name>
<gene>
    <name evidence="2" type="ORF">E1292_07805</name>
</gene>
<proteinExistence type="predicted"/>
<accession>A0A4R4VWJ4</accession>
<evidence type="ECO:0000256" key="1">
    <source>
        <dbReference type="SAM" id="Phobius"/>
    </source>
</evidence>
<dbReference type="Proteomes" id="UP000295258">
    <property type="component" value="Unassembled WGS sequence"/>
</dbReference>
<protein>
    <submittedName>
        <fullName evidence="2">Uncharacterized protein</fullName>
    </submittedName>
</protein>
<dbReference type="RefSeq" id="WP_132593500.1">
    <property type="nucleotide sequence ID" value="NZ_SMKO01000012.1"/>
</dbReference>